<organism evidence="4 5">
    <name type="scientific">Candidatus Doudnabacteria bacterium RIFCSPLOWO2_02_FULL_48_13</name>
    <dbReference type="NCBI Taxonomy" id="1817845"/>
    <lineage>
        <taxon>Bacteria</taxon>
        <taxon>Candidatus Doudnaibacteriota</taxon>
    </lineage>
</organism>
<sequence length="168" mass="18253">MTSIKDIMTKNVIFCSPFDSIKEAARLMFLNGLSGLPVVDELDHVVGIVTEADMVKLEEPVHVPKILGVLGSFLYLDNPVNGDEIEKQLAVLTATKVSEVMTSDVITASPEDSIESLAEIFLHKKANPVPVTQDGELVGIVSRADIVKLIAGDKELAKKEWTALVKKQ</sequence>
<dbReference type="InterPro" id="IPR046342">
    <property type="entry name" value="CBS_dom_sf"/>
</dbReference>
<name>A0A1F5QCN7_9BACT</name>
<dbReference type="PANTHER" id="PTHR43080">
    <property type="entry name" value="CBS DOMAIN-CONTAINING PROTEIN CBSX3, MITOCHONDRIAL"/>
    <property type="match status" value="1"/>
</dbReference>
<reference evidence="4 5" key="1">
    <citation type="journal article" date="2016" name="Nat. Commun.">
        <title>Thousands of microbial genomes shed light on interconnected biogeochemical processes in an aquifer system.</title>
        <authorList>
            <person name="Anantharaman K."/>
            <person name="Brown C.T."/>
            <person name="Hug L.A."/>
            <person name="Sharon I."/>
            <person name="Castelle C.J."/>
            <person name="Probst A.J."/>
            <person name="Thomas B.C."/>
            <person name="Singh A."/>
            <person name="Wilkins M.J."/>
            <person name="Karaoz U."/>
            <person name="Brodie E.L."/>
            <person name="Williams K.H."/>
            <person name="Hubbard S.S."/>
            <person name="Banfield J.F."/>
        </authorList>
    </citation>
    <scope>NUCLEOTIDE SEQUENCE [LARGE SCALE GENOMIC DNA]</scope>
</reference>
<evidence type="ECO:0000259" key="3">
    <source>
        <dbReference type="PROSITE" id="PS51371"/>
    </source>
</evidence>
<dbReference type="CDD" id="cd04586">
    <property type="entry name" value="CBS_pair_BON_assoc"/>
    <property type="match status" value="1"/>
</dbReference>
<dbReference type="AlphaFoldDB" id="A0A1F5QCN7"/>
<dbReference type="PANTHER" id="PTHR43080:SF2">
    <property type="entry name" value="CBS DOMAIN-CONTAINING PROTEIN"/>
    <property type="match status" value="1"/>
</dbReference>
<evidence type="ECO:0000313" key="5">
    <source>
        <dbReference type="Proteomes" id="UP000177235"/>
    </source>
</evidence>
<gene>
    <name evidence="4" type="ORF">A3J05_04950</name>
</gene>
<keyword evidence="1 2" id="KW-0129">CBS domain</keyword>
<dbReference type="PROSITE" id="PS51371">
    <property type="entry name" value="CBS"/>
    <property type="match status" value="2"/>
</dbReference>
<proteinExistence type="predicted"/>
<accession>A0A1F5QCN7</accession>
<evidence type="ECO:0000256" key="2">
    <source>
        <dbReference type="PROSITE-ProRule" id="PRU00703"/>
    </source>
</evidence>
<dbReference type="InterPro" id="IPR051257">
    <property type="entry name" value="Diverse_CBS-Domain"/>
</dbReference>
<evidence type="ECO:0000313" key="4">
    <source>
        <dbReference type="EMBL" id="OGE99955.1"/>
    </source>
</evidence>
<dbReference type="SUPFAM" id="SSF54631">
    <property type="entry name" value="CBS-domain pair"/>
    <property type="match status" value="1"/>
</dbReference>
<dbReference type="InterPro" id="IPR000644">
    <property type="entry name" value="CBS_dom"/>
</dbReference>
<dbReference type="Pfam" id="PF00571">
    <property type="entry name" value="CBS"/>
    <property type="match status" value="2"/>
</dbReference>
<evidence type="ECO:0000256" key="1">
    <source>
        <dbReference type="ARBA" id="ARBA00023122"/>
    </source>
</evidence>
<feature type="domain" description="CBS" evidence="3">
    <location>
        <begin position="8"/>
        <end position="65"/>
    </location>
</feature>
<comment type="caution">
    <text evidence="4">The sequence shown here is derived from an EMBL/GenBank/DDBJ whole genome shotgun (WGS) entry which is preliminary data.</text>
</comment>
<dbReference type="Proteomes" id="UP000177235">
    <property type="component" value="Unassembled WGS sequence"/>
</dbReference>
<dbReference type="Gene3D" id="3.10.580.10">
    <property type="entry name" value="CBS-domain"/>
    <property type="match status" value="1"/>
</dbReference>
<dbReference type="SMART" id="SM00116">
    <property type="entry name" value="CBS"/>
    <property type="match status" value="2"/>
</dbReference>
<protein>
    <recommendedName>
        <fullName evidence="3">CBS domain-containing protein</fullName>
    </recommendedName>
</protein>
<dbReference type="EMBL" id="MFFF01000006">
    <property type="protein sequence ID" value="OGE99955.1"/>
    <property type="molecule type" value="Genomic_DNA"/>
</dbReference>
<feature type="domain" description="CBS" evidence="3">
    <location>
        <begin position="101"/>
        <end position="158"/>
    </location>
</feature>